<dbReference type="Gene3D" id="1.10.10.350">
    <property type="match status" value="1"/>
</dbReference>
<comment type="caution">
    <text evidence="10">Lacks conserved residue(s) required for the propagation of feature annotation.</text>
</comment>
<organism evidence="13 14">
    <name type="scientific">Sumerlaea chitinivorans</name>
    <dbReference type="NCBI Taxonomy" id="2250252"/>
    <lineage>
        <taxon>Bacteria</taxon>
        <taxon>Candidatus Sumerlaeota</taxon>
        <taxon>Candidatus Sumerlaeia</taxon>
        <taxon>Candidatus Sumerlaeales</taxon>
        <taxon>Candidatus Sumerlaeaceae</taxon>
        <taxon>Candidatus Sumerlaea</taxon>
    </lineage>
</organism>
<dbReference type="Proteomes" id="UP000262583">
    <property type="component" value="Chromosome"/>
</dbReference>
<dbReference type="GO" id="GO:0005829">
    <property type="term" value="C:cytosol"/>
    <property type="evidence" value="ECO:0007669"/>
    <property type="project" value="TreeGrafter"/>
</dbReference>
<dbReference type="Pfam" id="PF00749">
    <property type="entry name" value="tRNA-synt_1c"/>
    <property type="match status" value="1"/>
</dbReference>
<keyword evidence="5 10" id="KW-0436">Ligase</keyword>
<dbReference type="NCBIfam" id="TIGR00464">
    <property type="entry name" value="gltX_bact"/>
    <property type="match status" value="1"/>
</dbReference>
<evidence type="ECO:0000259" key="12">
    <source>
        <dbReference type="Pfam" id="PF19269"/>
    </source>
</evidence>
<feature type="short sequence motif" description="'KMSKS' region" evidence="10">
    <location>
        <begin position="245"/>
        <end position="249"/>
    </location>
</feature>
<evidence type="ECO:0000256" key="5">
    <source>
        <dbReference type="ARBA" id="ARBA00022598"/>
    </source>
</evidence>
<evidence type="ECO:0000256" key="8">
    <source>
        <dbReference type="ARBA" id="ARBA00022917"/>
    </source>
</evidence>
<evidence type="ECO:0000313" key="13">
    <source>
        <dbReference type="EMBL" id="AXA36614.1"/>
    </source>
</evidence>
<dbReference type="KEGG" id="schv:BRCON_1837"/>
<dbReference type="Gene3D" id="3.40.50.620">
    <property type="entry name" value="HUPs"/>
    <property type="match status" value="1"/>
</dbReference>
<dbReference type="InterPro" id="IPR033910">
    <property type="entry name" value="GluRS_core"/>
</dbReference>
<keyword evidence="8 10" id="KW-0648">Protein biosynthesis</keyword>
<dbReference type="AlphaFoldDB" id="A0A2Z4Y611"/>
<evidence type="ECO:0000256" key="4">
    <source>
        <dbReference type="ARBA" id="ARBA00022490"/>
    </source>
</evidence>
<dbReference type="InterPro" id="IPR020058">
    <property type="entry name" value="Glu/Gln-tRNA-synth_Ib_cat-dom"/>
</dbReference>
<comment type="function">
    <text evidence="10">Catalyzes the attachment of glutamate to tRNA(Glu) in a two-step reaction: glutamate is first activated by ATP to form Glu-AMP and then transferred to the acceptor end of tRNA(Glu).</text>
</comment>
<comment type="catalytic activity">
    <reaction evidence="10">
        <text>tRNA(Glu) + L-glutamate + ATP = L-glutamyl-tRNA(Glu) + AMP + diphosphate</text>
        <dbReference type="Rhea" id="RHEA:23540"/>
        <dbReference type="Rhea" id="RHEA-COMP:9663"/>
        <dbReference type="Rhea" id="RHEA-COMP:9680"/>
        <dbReference type="ChEBI" id="CHEBI:29985"/>
        <dbReference type="ChEBI" id="CHEBI:30616"/>
        <dbReference type="ChEBI" id="CHEBI:33019"/>
        <dbReference type="ChEBI" id="CHEBI:78442"/>
        <dbReference type="ChEBI" id="CHEBI:78520"/>
        <dbReference type="ChEBI" id="CHEBI:456215"/>
        <dbReference type="EC" id="6.1.1.17"/>
    </reaction>
</comment>
<evidence type="ECO:0000313" key="14">
    <source>
        <dbReference type="Proteomes" id="UP000262583"/>
    </source>
</evidence>
<feature type="short sequence motif" description="'HIGH' region" evidence="10">
    <location>
        <begin position="14"/>
        <end position="24"/>
    </location>
</feature>
<proteinExistence type="inferred from homology"/>
<dbReference type="SUPFAM" id="SSF52374">
    <property type="entry name" value="Nucleotidylyl transferase"/>
    <property type="match status" value="1"/>
</dbReference>
<sequence length="514" mass="58391">MTNTTNKPRVRFAPSPTGMLHVGSARAALFNWLYARHTGGTFLVRIEDTDLERSTEEATRQILDSLEWLGLTPDEPVEYQARRAHIHRAYLQRLLDTGHAYRCYCPKERLDELREQARAAGRIFAYRREMFPEEEARKLEAAGAPYVIRFRAPVGGVTAFDDLIYGHIEVENDNIGDFVIARADGSPLYNFTNVVDDLDMGITLICRGEDHVPNTPKQIMIYRALGVEPPQFAHLPLILGPDKKKLSKRHGATGVTEFREMGILREALVNYLALLGWAPPEAEFEEVMPLEELIARFQLERVSKSPAVFDHEKLLWMNGVYIRKTPRAQLDTWVTERLEKRYPALAAADFSPPNQELSREAWLRGIIGLVVERTRTLNDFVDQLGYFFEPPAQYEEKAFRKFLGSPEAVAHLAHCAELLASTWEEATKAHNPVTGTPQALEAWCEAMEKPLREWSEAKQLKFGNVAQPIRLAVTGRTASPPLFHVLWYLGREESVRRIEKCVDRAKQALSSGTS</sequence>
<feature type="domain" description="Glutamyl/glutaminyl-tRNA synthetase class Ib catalytic" evidence="11">
    <location>
        <begin position="9"/>
        <end position="316"/>
    </location>
</feature>
<feature type="domain" description="Aminoacyl-tRNA synthetase class I anticodon-binding" evidence="12">
    <location>
        <begin position="351"/>
        <end position="501"/>
    </location>
</feature>
<evidence type="ECO:0000256" key="10">
    <source>
        <dbReference type="HAMAP-Rule" id="MF_00022"/>
    </source>
</evidence>
<evidence type="ECO:0000259" key="11">
    <source>
        <dbReference type="Pfam" id="PF00749"/>
    </source>
</evidence>
<dbReference type="GO" id="GO:0008270">
    <property type="term" value="F:zinc ion binding"/>
    <property type="evidence" value="ECO:0007669"/>
    <property type="project" value="InterPro"/>
</dbReference>
<dbReference type="InterPro" id="IPR000924">
    <property type="entry name" value="Glu/Gln-tRNA-synth"/>
</dbReference>
<dbReference type="InterPro" id="IPR049940">
    <property type="entry name" value="GluQ/Sye"/>
</dbReference>
<dbReference type="HAMAP" id="MF_00022">
    <property type="entry name" value="Glu_tRNA_synth_type1"/>
    <property type="match status" value="1"/>
</dbReference>
<comment type="similarity">
    <text evidence="2 10">Belongs to the class-I aminoacyl-tRNA synthetase family. Glutamate--tRNA ligase type 1 subfamily.</text>
</comment>
<dbReference type="PANTHER" id="PTHR43311">
    <property type="entry name" value="GLUTAMATE--TRNA LIGASE"/>
    <property type="match status" value="1"/>
</dbReference>
<dbReference type="CDD" id="cd00808">
    <property type="entry name" value="GluRS_core"/>
    <property type="match status" value="1"/>
</dbReference>
<evidence type="ECO:0000256" key="3">
    <source>
        <dbReference type="ARBA" id="ARBA00011245"/>
    </source>
</evidence>
<dbReference type="FunFam" id="3.40.50.620:FF:000007">
    <property type="entry name" value="Glutamate--tRNA ligase"/>
    <property type="match status" value="1"/>
</dbReference>
<dbReference type="InterPro" id="IPR020751">
    <property type="entry name" value="aa-tRNA-synth_I_codon-bd_sub2"/>
</dbReference>
<dbReference type="InterPro" id="IPR014729">
    <property type="entry name" value="Rossmann-like_a/b/a_fold"/>
</dbReference>
<dbReference type="Pfam" id="PF19269">
    <property type="entry name" value="Anticodon_2"/>
    <property type="match status" value="1"/>
</dbReference>
<keyword evidence="9 10" id="KW-0030">Aminoacyl-tRNA synthetase</keyword>
<keyword evidence="7 10" id="KW-0067">ATP-binding</keyword>
<evidence type="ECO:0000256" key="7">
    <source>
        <dbReference type="ARBA" id="ARBA00022840"/>
    </source>
</evidence>
<keyword evidence="6 10" id="KW-0547">Nucleotide-binding</keyword>
<dbReference type="GO" id="GO:0004818">
    <property type="term" value="F:glutamate-tRNA ligase activity"/>
    <property type="evidence" value="ECO:0007669"/>
    <property type="project" value="UniProtKB-UniRule"/>
</dbReference>
<dbReference type="SUPFAM" id="SSF48163">
    <property type="entry name" value="An anticodon-binding domain of class I aminoacyl-tRNA synthetases"/>
    <property type="match status" value="1"/>
</dbReference>
<dbReference type="GO" id="GO:0000049">
    <property type="term" value="F:tRNA binding"/>
    <property type="evidence" value="ECO:0007669"/>
    <property type="project" value="InterPro"/>
</dbReference>
<comment type="subunit">
    <text evidence="3 10">Monomer.</text>
</comment>
<dbReference type="PRINTS" id="PR00987">
    <property type="entry name" value="TRNASYNTHGLU"/>
</dbReference>
<dbReference type="GO" id="GO:0005524">
    <property type="term" value="F:ATP binding"/>
    <property type="evidence" value="ECO:0007669"/>
    <property type="project" value="UniProtKB-UniRule"/>
</dbReference>
<evidence type="ECO:0000256" key="1">
    <source>
        <dbReference type="ARBA" id="ARBA00004496"/>
    </source>
</evidence>
<dbReference type="EC" id="6.1.1.17" evidence="10"/>
<name>A0A2Z4Y611_SUMC1</name>
<reference evidence="13 14" key="1">
    <citation type="submission" date="2018-05" db="EMBL/GenBank/DDBJ databases">
        <title>A metagenomic window into the 2 km-deep terrestrial subsurface aquifer revealed taxonomically and functionally diverse microbial community comprising novel uncultured bacterial lineages.</title>
        <authorList>
            <person name="Kadnikov V.V."/>
            <person name="Mardanov A.V."/>
            <person name="Beletsky A.V."/>
            <person name="Banks D."/>
            <person name="Pimenov N.V."/>
            <person name="Frank Y.A."/>
            <person name="Karnachuk O.V."/>
            <person name="Ravin N.V."/>
        </authorList>
    </citation>
    <scope>NUCLEOTIDE SEQUENCE [LARGE SCALE GENOMIC DNA]</scope>
    <source>
        <strain evidence="13">BY</strain>
    </source>
</reference>
<feature type="binding site" evidence="10">
    <location>
        <position position="248"/>
    </location>
    <ligand>
        <name>ATP</name>
        <dbReference type="ChEBI" id="CHEBI:30616"/>
    </ligand>
</feature>
<protein>
    <recommendedName>
        <fullName evidence="10">Glutamate--tRNA ligase</fullName>
        <ecNumber evidence="10">6.1.1.17</ecNumber>
    </recommendedName>
    <alternativeName>
        <fullName evidence="10">Glutamyl-tRNA synthetase</fullName>
        <shortName evidence="10">GluRS</shortName>
    </alternativeName>
</protein>
<gene>
    <name evidence="10" type="primary">gltX</name>
    <name evidence="13" type="ORF">BRCON_1837</name>
</gene>
<dbReference type="EMBL" id="CP030759">
    <property type="protein sequence ID" value="AXA36614.1"/>
    <property type="molecule type" value="Genomic_DNA"/>
</dbReference>
<comment type="subcellular location">
    <subcellularLocation>
        <location evidence="1 10">Cytoplasm</location>
    </subcellularLocation>
</comment>
<dbReference type="PANTHER" id="PTHR43311:SF2">
    <property type="entry name" value="GLUTAMATE--TRNA LIGASE, MITOCHONDRIAL-RELATED"/>
    <property type="match status" value="1"/>
</dbReference>
<keyword evidence="4 10" id="KW-0963">Cytoplasm</keyword>
<dbReference type="GO" id="GO:0006424">
    <property type="term" value="P:glutamyl-tRNA aminoacylation"/>
    <property type="evidence" value="ECO:0007669"/>
    <property type="project" value="UniProtKB-UniRule"/>
</dbReference>
<dbReference type="InterPro" id="IPR004527">
    <property type="entry name" value="Glu-tRNA-ligase_bac/mito"/>
</dbReference>
<evidence type="ECO:0000256" key="2">
    <source>
        <dbReference type="ARBA" id="ARBA00007894"/>
    </source>
</evidence>
<evidence type="ECO:0000256" key="6">
    <source>
        <dbReference type="ARBA" id="ARBA00022741"/>
    </source>
</evidence>
<dbReference type="InterPro" id="IPR008925">
    <property type="entry name" value="aa_tRNA-synth_I_cd-bd_sf"/>
</dbReference>
<accession>A0A2Z4Y611</accession>
<dbReference type="InterPro" id="IPR045462">
    <property type="entry name" value="aa-tRNA-synth_I_cd-bd"/>
</dbReference>
<evidence type="ECO:0000256" key="9">
    <source>
        <dbReference type="ARBA" id="ARBA00023146"/>
    </source>
</evidence>